<sequence>MTNLSRHSGNLPVAREVGSDEMIPRVVIGDVPVTRTGDKMIPRVVMGDVPVARTGDKMIPRVVMGDVPVTRTGDKMIPRVVMGNVPATEFQDLVFNHDGHVSHLFGTNYIEWHRRPHSDLGDIIAVETNSFYHEYVKERVAEYIEEGEHQAHVPECRRLMRIGQVMVESESRMAKSDGGFSPLLSDDELSVLQNAVTSRPRQTLVVEVGAHQGLDQILDKIQNLYREMTVYPQLVLFVDVKPFIHGQPIAFDAIPKQVPDLCLKLYLFTRYDDFQQPIQILNVGDCDEHGQVHGLDHGQVCDRHRDQGAVNLMIPTQTLYYGAASPIPGDWLQVHFGRLADDLRLGLERYLM</sequence>
<dbReference type="AlphaFoldDB" id="A0ABD3HWD8"/>
<reference evidence="1 2" key="1">
    <citation type="submission" date="2024-09" db="EMBL/GenBank/DDBJ databases">
        <title>Chromosome-scale assembly of Riccia sorocarpa.</title>
        <authorList>
            <person name="Paukszto L."/>
        </authorList>
    </citation>
    <scope>NUCLEOTIDE SEQUENCE [LARGE SCALE GENOMIC DNA]</scope>
    <source>
        <strain evidence="1">LP-2024</strain>
        <tissue evidence="1">Aerial parts of the thallus</tissue>
    </source>
</reference>
<dbReference type="Proteomes" id="UP001633002">
    <property type="component" value="Unassembled WGS sequence"/>
</dbReference>
<evidence type="ECO:0000313" key="2">
    <source>
        <dbReference type="Proteomes" id="UP001633002"/>
    </source>
</evidence>
<gene>
    <name evidence="1" type="ORF">R1sor_008285</name>
</gene>
<organism evidence="1 2">
    <name type="scientific">Riccia sorocarpa</name>
    <dbReference type="NCBI Taxonomy" id="122646"/>
    <lineage>
        <taxon>Eukaryota</taxon>
        <taxon>Viridiplantae</taxon>
        <taxon>Streptophyta</taxon>
        <taxon>Embryophyta</taxon>
        <taxon>Marchantiophyta</taxon>
        <taxon>Marchantiopsida</taxon>
        <taxon>Marchantiidae</taxon>
        <taxon>Marchantiales</taxon>
        <taxon>Ricciaceae</taxon>
        <taxon>Riccia</taxon>
    </lineage>
</organism>
<evidence type="ECO:0000313" key="1">
    <source>
        <dbReference type="EMBL" id="KAL3694634.1"/>
    </source>
</evidence>
<dbReference type="EMBL" id="JBJQOH010000003">
    <property type="protein sequence ID" value="KAL3694634.1"/>
    <property type="molecule type" value="Genomic_DNA"/>
</dbReference>
<comment type="caution">
    <text evidence="1">The sequence shown here is derived from an EMBL/GenBank/DDBJ whole genome shotgun (WGS) entry which is preliminary data.</text>
</comment>
<protein>
    <submittedName>
        <fullName evidence="1">Uncharacterized protein</fullName>
    </submittedName>
</protein>
<proteinExistence type="predicted"/>
<accession>A0ABD3HWD8</accession>
<keyword evidence="2" id="KW-1185">Reference proteome</keyword>
<name>A0ABD3HWD8_9MARC</name>